<feature type="transmembrane region" description="Helical" evidence="1">
    <location>
        <begin position="65"/>
        <end position="85"/>
    </location>
</feature>
<accession>A0A9X1HLE2</accession>
<dbReference type="EMBL" id="JAIXNE010000001">
    <property type="protein sequence ID" value="MCA6074046.1"/>
    <property type="molecule type" value="Genomic_DNA"/>
</dbReference>
<sequence length="365" mass="40992">MRTGFSIIMIIHGLIHLLGFIKAFDITPVAQLKREISPQNGFFWGLAVVLFILAAVLCILKNDIWWIVATFAVLTSQILIFQQWGDARFGTIANLVILIGIVYGLANWSFQHTSISVTQEKIISDARGGKLLTIPETLPASVKQWLVFSNIAGTVVPATVEVDQAGQMKISESGDWMPFSSHQVFSIEPPGFIWSADVGNSLMNFRGRDLFSGGDGEMLIKVYGIYPAVHATGDQMNQATAIRFLSEIIWLPWAAVQNYISWEEIDDQKVKASFHWNDTGGFGIFTFDEMGRPVKFEAKRYYQRDQGASLENWVVDIDPQSYEAFSGVLIPTRASVSWELESGLWNWLQLEITDVVFQENVEKLN</sequence>
<dbReference type="RefSeq" id="WP_225697151.1">
    <property type="nucleotide sequence ID" value="NZ_JAIXNE010000001.1"/>
</dbReference>
<organism evidence="2 3">
    <name type="scientific">Fulvivirga sedimenti</name>
    <dbReference type="NCBI Taxonomy" id="2879465"/>
    <lineage>
        <taxon>Bacteria</taxon>
        <taxon>Pseudomonadati</taxon>
        <taxon>Bacteroidota</taxon>
        <taxon>Cytophagia</taxon>
        <taxon>Cytophagales</taxon>
        <taxon>Fulvivirgaceae</taxon>
        <taxon>Fulvivirga</taxon>
    </lineage>
</organism>
<feature type="transmembrane region" description="Helical" evidence="1">
    <location>
        <begin position="91"/>
        <end position="110"/>
    </location>
</feature>
<keyword evidence="1" id="KW-0472">Membrane</keyword>
<evidence type="ECO:0000313" key="2">
    <source>
        <dbReference type="EMBL" id="MCA6074046.1"/>
    </source>
</evidence>
<proteinExistence type="predicted"/>
<dbReference type="InterPro" id="IPR054213">
    <property type="entry name" value="DUF6920"/>
</dbReference>
<name>A0A9X1HLE2_9BACT</name>
<gene>
    <name evidence="2" type="ORF">LDX50_04155</name>
</gene>
<evidence type="ECO:0000313" key="3">
    <source>
        <dbReference type="Proteomes" id="UP001139409"/>
    </source>
</evidence>
<dbReference type="AlphaFoldDB" id="A0A9X1HLE2"/>
<feature type="transmembrane region" description="Helical" evidence="1">
    <location>
        <begin position="42"/>
        <end position="60"/>
    </location>
</feature>
<feature type="transmembrane region" description="Helical" evidence="1">
    <location>
        <begin position="7"/>
        <end position="30"/>
    </location>
</feature>
<dbReference type="Pfam" id="PF21900">
    <property type="entry name" value="DUF6920"/>
    <property type="match status" value="1"/>
</dbReference>
<evidence type="ECO:0000256" key="1">
    <source>
        <dbReference type="SAM" id="Phobius"/>
    </source>
</evidence>
<reference evidence="2" key="1">
    <citation type="submission" date="2021-09" db="EMBL/GenBank/DDBJ databases">
        <title>Fulvivirga sp. isolated from coastal sediment.</title>
        <authorList>
            <person name="Yu H."/>
        </authorList>
    </citation>
    <scope>NUCLEOTIDE SEQUENCE</scope>
    <source>
        <strain evidence="2">1062</strain>
    </source>
</reference>
<keyword evidence="1" id="KW-0812">Transmembrane</keyword>
<keyword evidence="3" id="KW-1185">Reference proteome</keyword>
<comment type="caution">
    <text evidence="2">The sequence shown here is derived from an EMBL/GenBank/DDBJ whole genome shotgun (WGS) entry which is preliminary data.</text>
</comment>
<dbReference type="Proteomes" id="UP001139409">
    <property type="component" value="Unassembled WGS sequence"/>
</dbReference>
<keyword evidence="1" id="KW-1133">Transmembrane helix</keyword>
<protein>
    <submittedName>
        <fullName evidence="2">Uncharacterized protein</fullName>
    </submittedName>
</protein>